<organism evidence="1 2">
    <name type="scientific">Desulfoluna spongiiphila</name>
    <dbReference type="NCBI Taxonomy" id="419481"/>
    <lineage>
        <taxon>Bacteria</taxon>
        <taxon>Pseudomonadati</taxon>
        <taxon>Thermodesulfobacteriota</taxon>
        <taxon>Desulfobacteria</taxon>
        <taxon>Desulfobacterales</taxon>
        <taxon>Desulfolunaceae</taxon>
        <taxon>Desulfoluna</taxon>
    </lineage>
</organism>
<dbReference type="InterPro" id="IPR023214">
    <property type="entry name" value="HAD_sf"/>
</dbReference>
<dbReference type="STRING" id="419481.SAMN05216233_101414"/>
<dbReference type="SFLD" id="SFLDS00003">
    <property type="entry name" value="Haloacid_Dehalogenase"/>
    <property type="match status" value="1"/>
</dbReference>
<accession>A0A1G5AS30</accession>
<dbReference type="Pfam" id="PF13419">
    <property type="entry name" value="HAD_2"/>
    <property type="match status" value="1"/>
</dbReference>
<sequence length="216" mass="23613">MQNFKAVIFDMDGLLLDSERLYYASFQETCSHFRLGDLSDVFKRCLGTNSVTGKAILTKALDGLVAYDAFRTKWEHLISIVMDEIPVPLKNGAEQLLSTLKGSHTPMAVATSSDTELARTRLSDSKILPYFDCVVGGDLVSKGKPDPEIYVTAATRLDVSPSDCLALEDSGNGVRSAVSAGMIVVQVPDMIQPDDELLALGHIVLKDLSEVIRYHF</sequence>
<dbReference type="SFLD" id="SFLDG01129">
    <property type="entry name" value="C1.5:_HAD__Beta-PGM__Phosphata"/>
    <property type="match status" value="1"/>
</dbReference>
<dbReference type="PRINTS" id="PR00413">
    <property type="entry name" value="HADHALOGNASE"/>
</dbReference>
<dbReference type="SUPFAM" id="SSF56784">
    <property type="entry name" value="HAD-like"/>
    <property type="match status" value="1"/>
</dbReference>
<keyword evidence="2" id="KW-1185">Reference proteome</keyword>
<reference evidence="1 2" key="1">
    <citation type="submission" date="2016-10" db="EMBL/GenBank/DDBJ databases">
        <authorList>
            <person name="de Groot N.N."/>
        </authorList>
    </citation>
    <scope>NUCLEOTIDE SEQUENCE [LARGE SCALE GENOMIC DNA]</scope>
    <source>
        <strain evidence="1 2">AA1</strain>
    </source>
</reference>
<dbReference type="CDD" id="cd07505">
    <property type="entry name" value="HAD_BPGM-like"/>
    <property type="match status" value="1"/>
</dbReference>
<dbReference type="Gene3D" id="3.40.50.1000">
    <property type="entry name" value="HAD superfamily/HAD-like"/>
    <property type="match status" value="1"/>
</dbReference>
<dbReference type="InterPro" id="IPR023198">
    <property type="entry name" value="PGP-like_dom2"/>
</dbReference>
<dbReference type="InterPro" id="IPR041492">
    <property type="entry name" value="HAD_2"/>
</dbReference>
<protein>
    <submittedName>
        <fullName evidence="1">Haloacid dehalogenase superfamily, subfamily IA, variant 3 with third motif having DD or ED</fullName>
    </submittedName>
</protein>
<dbReference type="Proteomes" id="UP000198870">
    <property type="component" value="Unassembled WGS sequence"/>
</dbReference>
<dbReference type="Gene3D" id="1.10.150.240">
    <property type="entry name" value="Putative phosphatase, domain 2"/>
    <property type="match status" value="1"/>
</dbReference>
<proteinExistence type="predicted"/>
<evidence type="ECO:0000313" key="2">
    <source>
        <dbReference type="Proteomes" id="UP000198870"/>
    </source>
</evidence>
<dbReference type="InterPro" id="IPR006439">
    <property type="entry name" value="HAD-SF_hydro_IA"/>
</dbReference>
<evidence type="ECO:0000313" key="1">
    <source>
        <dbReference type="EMBL" id="SCX80695.1"/>
    </source>
</evidence>
<dbReference type="NCBIfam" id="TIGR01509">
    <property type="entry name" value="HAD-SF-IA-v3"/>
    <property type="match status" value="1"/>
</dbReference>
<name>A0A1G5AS30_9BACT</name>
<dbReference type="RefSeq" id="WP_092207708.1">
    <property type="nucleotide sequence ID" value="NZ_FMUX01000001.1"/>
</dbReference>
<dbReference type="EMBL" id="FMUX01000001">
    <property type="protein sequence ID" value="SCX80695.1"/>
    <property type="molecule type" value="Genomic_DNA"/>
</dbReference>
<dbReference type="PANTHER" id="PTHR18901:SF38">
    <property type="entry name" value="PSEUDOURIDINE-5'-PHOSPHATASE"/>
    <property type="match status" value="1"/>
</dbReference>
<dbReference type="AlphaFoldDB" id="A0A1G5AS30"/>
<gene>
    <name evidence="1" type="ORF">SAMN05216233_101414</name>
</gene>
<dbReference type="PANTHER" id="PTHR18901">
    <property type="entry name" value="2-DEOXYGLUCOSE-6-PHOSPHATE PHOSPHATASE 2"/>
    <property type="match status" value="1"/>
</dbReference>
<dbReference type="OrthoDB" id="9778019at2"/>
<dbReference type="InterPro" id="IPR036412">
    <property type="entry name" value="HAD-like_sf"/>
</dbReference>